<dbReference type="Pfam" id="PF03016">
    <property type="entry name" value="Exostosin_GT47"/>
    <property type="match status" value="1"/>
</dbReference>
<feature type="compositionally biased region" description="Polar residues" evidence="7">
    <location>
        <begin position="557"/>
        <end position="566"/>
    </location>
</feature>
<feature type="transmembrane region" description="Helical" evidence="8">
    <location>
        <begin position="854"/>
        <end position="872"/>
    </location>
</feature>
<dbReference type="GO" id="GO:0008381">
    <property type="term" value="F:mechanosensitive monoatomic ion channel activity"/>
    <property type="evidence" value="ECO:0007669"/>
    <property type="project" value="TreeGrafter"/>
</dbReference>
<dbReference type="GO" id="GO:0016757">
    <property type="term" value="F:glycosyltransferase activity"/>
    <property type="evidence" value="ECO:0007669"/>
    <property type="project" value="InterPro"/>
</dbReference>
<evidence type="ECO:0008006" key="13">
    <source>
        <dbReference type="Google" id="ProtNLM"/>
    </source>
</evidence>
<dbReference type="InterPro" id="IPR015338">
    <property type="entry name" value="GT64_dom"/>
</dbReference>
<evidence type="ECO:0000256" key="5">
    <source>
        <dbReference type="ARBA" id="ARBA00022989"/>
    </source>
</evidence>
<dbReference type="STRING" id="32264.T1JR72"/>
<reference evidence="11" key="2">
    <citation type="submission" date="2015-06" db="UniProtKB">
        <authorList>
            <consortium name="EnsemblMetazoa"/>
        </authorList>
    </citation>
    <scope>IDENTIFICATION</scope>
</reference>
<keyword evidence="6" id="KW-1015">Disulfide bond</keyword>
<feature type="transmembrane region" description="Helical" evidence="8">
    <location>
        <begin position="12"/>
        <end position="31"/>
    </location>
</feature>
<dbReference type="EnsemblMetazoa" id="tetur01g05850.1">
    <property type="protein sequence ID" value="tetur01g05850.1"/>
    <property type="gene ID" value="tetur01g05850"/>
</dbReference>
<dbReference type="InterPro" id="IPR038900">
    <property type="entry name" value="TMC"/>
</dbReference>
<dbReference type="InterPro" id="IPR029044">
    <property type="entry name" value="Nucleotide-diphossugar_trans"/>
</dbReference>
<protein>
    <recommendedName>
        <fullName evidence="13">Exostosin GT47 domain-containing protein</fullName>
    </recommendedName>
</protein>
<evidence type="ECO:0000256" key="4">
    <source>
        <dbReference type="ARBA" id="ARBA00022692"/>
    </source>
</evidence>
<feature type="compositionally biased region" description="Low complexity" evidence="7">
    <location>
        <begin position="599"/>
        <end position="608"/>
    </location>
</feature>
<evidence type="ECO:0000313" key="12">
    <source>
        <dbReference type="Proteomes" id="UP000015104"/>
    </source>
</evidence>
<dbReference type="GO" id="GO:0005789">
    <property type="term" value="C:endoplasmic reticulum membrane"/>
    <property type="evidence" value="ECO:0007669"/>
    <property type="project" value="UniProtKB-SubCell"/>
</dbReference>
<evidence type="ECO:0000313" key="11">
    <source>
        <dbReference type="EnsemblMetazoa" id="tetur01g05850.1"/>
    </source>
</evidence>
<feature type="transmembrane region" description="Helical" evidence="8">
    <location>
        <begin position="978"/>
        <end position="999"/>
    </location>
</feature>
<dbReference type="HOGENOM" id="CLU_286878_0_0_1"/>
<evidence type="ECO:0000256" key="3">
    <source>
        <dbReference type="ARBA" id="ARBA00022679"/>
    </source>
</evidence>
<comment type="similarity">
    <text evidence="2">Belongs to the glycosyltransferase 47 family.</text>
</comment>
<dbReference type="InterPro" id="IPR040911">
    <property type="entry name" value="Exostosin_GT47"/>
</dbReference>
<feature type="compositionally biased region" description="Basic residues" evidence="7">
    <location>
        <begin position="643"/>
        <end position="653"/>
    </location>
</feature>
<dbReference type="GO" id="GO:1901135">
    <property type="term" value="P:carbohydrate derivative metabolic process"/>
    <property type="evidence" value="ECO:0007669"/>
    <property type="project" value="UniProtKB-ARBA"/>
</dbReference>
<sequence>MAISRSSEKYALIKFTCALFLNVLTCFLFYWCLASRSVPDSPTPKGIKVKRILPSYLDDSEIWTKEATDPPMENKADDQNLMHKKSHALIKFTCALLGYSILAKASFSYQNYRPGFDVSIPLFSKNHSTRGKTLMEPEDGPEYQLVDDVVIETIDTTRLDSSDRKNLLVFKGKRYTHGIGSETRNTLHHLHNDRDILIYTTCKHGKKWKDLKDERCAKDNLEYEKFNYSILMANSTFCLVPRGRRLGSFRFLEALANGCIPVLLSNNWVKPFEDVIDWSEIVVEGDERSLLQLPEIILRSYEWKKIHVERIVYTTIDILNERIQTHLSFTTFLWNLVNPSFTSFTGAIWFDAEYSFDLKDYPGYGKLSNSYSPSRKSINAKLFPYKDINTYAVLSLQPDTTITVEELDFAYLVWLSFPHRIIGFTARDHYYDEENIENFLSLLALMSLKDGKTLGKIKFYRLKGRQPVPFSDEIHDKVHNKDKVALTKEDSVIQEDRENNDDVGETRSESNEDESVKNGENSNVQQIRRGLTRSRSNYPESSASSTVDQDDEHGQDSEATISTSPSHHGDASEDKQSKVKNGNVSEDHKPPTSSPSPSPSLHSASTSPLPSPCQSPPSLSEKIRDRRRSSLAPRDSELITVTKRSRSGSRSPRRGSTTFLMGDDSIMVQLETGKRRLSSFCASSNDETMITIDDSLTEEEIVETLKAHKQIISNIKTQNWPMHRKLKILRRAKMYIKKHEGDLKQSKQAKDIVTKYRTYLEKSINRLKREIDNLVVQLTPWEMRIKKIESQFGSVVASYFTFLRWIFWINTFTSISMIVFLMVPEILRSNKDPTQMRKFEDANKNLTFKEMINTAWNFDGYLKYSPIFYGYYDNEETTSIGYRLPLVYFGVCLLLYAFSFFCILHKMTQNARNNRIGSKDDEYVFTWKLFTGWDFMIGNSETAYNKVASIVMGFKEVILEEKEKKKEEKNWKMIVRRVIANILVLLLLISSAYAVVFVVQRSLKLPENPGFIRENEVTIVISGIQTVYPNIFNIIAALEDYHPRIALRWQLARILVLNLLNLYAFLLATFDKIDEM</sequence>
<keyword evidence="8" id="KW-0472">Membrane</keyword>
<evidence type="ECO:0000259" key="9">
    <source>
        <dbReference type="Pfam" id="PF03016"/>
    </source>
</evidence>
<keyword evidence="4 8" id="KW-0812">Transmembrane</keyword>
<reference evidence="12" key="1">
    <citation type="submission" date="2011-08" db="EMBL/GenBank/DDBJ databases">
        <authorList>
            <person name="Rombauts S."/>
        </authorList>
    </citation>
    <scope>NUCLEOTIDE SEQUENCE</scope>
    <source>
        <strain evidence="12">London</strain>
    </source>
</reference>
<feature type="transmembrane region" description="Helical" evidence="8">
    <location>
        <begin position="1050"/>
        <end position="1070"/>
    </location>
</feature>
<dbReference type="Gene3D" id="3.90.550.10">
    <property type="entry name" value="Spore Coat Polysaccharide Biosynthesis Protein SpsA, Chain A"/>
    <property type="match status" value="1"/>
</dbReference>
<keyword evidence="3" id="KW-0808">Transferase</keyword>
<feature type="compositionally biased region" description="Polar residues" evidence="7">
    <location>
        <begin position="533"/>
        <end position="547"/>
    </location>
</feature>
<feature type="compositionally biased region" description="Basic and acidic residues" evidence="7">
    <location>
        <begin position="504"/>
        <end position="517"/>
    </location>
</feature>
<evidence type="ECO:0000256" key="1">
    <source>
        <dbReference type="ARBA" id="ARBA00004648"/>
    </source>
</evidence>
<feature type="transmembrane region" description="Helical" evidence="8">
    <location>
        <begin position="805"/>
        <end position="827"/>
    </location>
</feature>
<keyword evidence="5 8" id="KW-1133">Transmembrane helix</keyword>
<comment type="subcellular location">
    <subcellularLocation>
        <location evidence="1">Endoplasmic reticulum membrane</location>
        <topology evidence="1">Single-pass type II membrane protein</topology>
    </subcellularLocation>
</comment>
<feature type="domain" description="Glycosyl transferase 64" evidence="10">
    <location>
        <begin position="373"/>
        <end position="435"/>
    </location>
</feature>
<evidence type="ECO:0000259" key="10">
    <source>
        <dbReference type="Pfam" id="PF09258"/>
    </source>
</evidence>
<organism evidence="11 12">
    <name type="scientific">Tetranychus urticae</name>
    <name type="common">Two-spotted spider mite</name>
    <dbReference type="NCBI Taxonomy" id="32264"/>
    <lineage>
        <taxon>Eukaryota</taxon>
        <taxon>Metazoa</taxon>
        <taxon>Ecdysozoa</taxon>
        <taxon>Arthropoda</taxon>
        <taxon>Chelicerata</taxon>
        <taxon>Arachnida</taxon>
        <taxon>Acari</taxon>
        <taxon>Acariformes</taxon>
        <taxon>Trombidiformes</taxon>
        <taxon>Prostigmata</taxon>
        <taxon>Eleutherengona</taxon>
        <taxon>Raphignathae</taxon>
        <taxon>Tetranychoidea</taxon>
        <taxon>Tetranychidae</taxon>
        <taxon>Tetranychus</taxon>
    </lineage>
</organism>
<feature type="transmembrane region" description="Helical" evidence="8">
    <location>
        <begin position="884"/>
        <end position="904"/>
    </location>
</feature>
<name>T1JR72_TETUR</name>
<dbReference type="PANTHER" id="PTHR23302:SF40">
    <property type="entry name" value="TRANSMEMBRANE CHANNEL-LIKE PROTEIN"/>
    <property type="match status" value="1"/>
</dbReference>
<evidence type="ECO:0000256" key="6">
    <source>
        <dbReference type="ARBA" id="ARBA00023157"/>
    </source>
</evidence>
<dbReference type="EMBL" id="CAEY01000446">
    <property type="status" value="NOT_ANNOTATED_CDS"/>
    <property type="molecule type" value="Genomic_DNA"/>
</dbReference>
<feature type="compositionally biased region" description="Basic and acidic residues" evidence="7">
    <location>
        <begin position="567"/>
        <end position="577"/>
    </location>
</feature>
<accession>T1JR72</accession>
<feature type="compositionally biased region" description="Basic and acidic residues" evidence="7">
    <location>
        <begin position="481"/>
        <end position="497"/>
    </location>
</feature>
<keyword evidence="12" id="KW-1185">Reference proteome</keyword>
<evidence type="ECO:0000256" key="2">
    <source>
        <dbReference type="ARBA" id="ARBA00010271"/>
    </source>
</evidence>
<feature type="transmembrane region" description="Helical" evidence="8">
    <location>
        <begin position="1019"/>
        <end position="1038"/>
    </location>
</feature>
<dbReference type="AlphaFoldDB" id="T1JR72"/>
<dbReference type="eggNOG" id="KOG1021">
    <property type="taxonomic scope" value="Eukaryota"/>
</dbReference>
<evidence type="ECO:0000256" key="7">
    <source>
        <dbReference type="SAM" id="MobiDB-lite"/>
    </source>
</evidence>
<proteinExistence type="inferred from homology"/>
<dbReference type="Pfam" id="PF09258">
    <property type="entry name" value="Glyco_transf_64"/>
    <property type="match status" value="1"/>
</dbReference>
<feature type="domain" description="Exostosin GT47" evidence="9">
    <location>
        <begin position="99"/>
        <end position="296"/>
    </location>
</feature>
<dbReference type="GO" id="GO:0005886">
    <property type="term" value="C:plasma membrane"/>
    <property type="evidence" value="ECO:0007669"/>
    <property type="project" value="InterPro"/>
</dbReference>
<feature type="region of interest" description="Disordered" evidence="7">
    <location>
        <begin position="481"/>
        <end position="659"/>
    </location>
</feature>
<dbReference type="PANTHER" id="PTHR23302">
    <property type="entry name" value="TRANSMEMBRANE CHANNEL-RELATED"/>
    <property type="match status" value="1"/>
</dbReference>
<evidence type="ECO:0000256" key="8">
    <source>
        <dbReference type="SAM" id="Phobius"/>
    </source>
</evidence>
<dbReference type="Proteomes" id="UP000015104">
    <property type="component" value="Unassembled WGS sequence"/>
</dbReference>